<evidence type="ECO:0000313" key="2">
    <source>
        <dbReference type="EMBL" id="MEP0950297.1"/>
    </source>
</evidence>
<feature type="chain" id="PRO_5046435415" evidence="1">
    <location>
        <begin position="23"/>
        <end position="122"/>
    </location>
</feature>
<dbReference type="Proteomes" id="UP001482513">
    <property type="component" value="Unassembled WGS sequence"/>
</dbReference>
<dbReference type="RefSeq" id="WP_190697374.1">
    <property type="nucleotide sequence ID" value="NZ_JAMPKX010000026.1"/>
</dbReference>
<feature type="signal peptide" evidence="1">
    <location>
        <begin position="1"/>
        <end position="22"/>
    </location>
</feature>
<name>A0ABV0KEI4_9CYAN</name>
<comment type="caution">
    <text evidence="2">The sequence shown here is derived from an EMBL/GenBank/DDBJ whole genome shotgun (WGS) entry which is preliminary data.</text>
</comment>
<dbReference type="EMBL" id="JAMPKX010000026">
    <property type="protein sequence ID" value="MEP0950297.1"/>
    <property type="molecule type" value="Genomic_DNA"/>
</dbReference>
<protein>
    <submittedName>
        <fullName evidence="2">Uncharacterized protein</fullName>
    </submittedName>
</protein>
<reference evidence="2 3" key="1">
    <citation type="submission" date="2022-04" db="EMBL/GenBank/DDBJ databases">
        <title>Positive selection, recombination, and allopatry shape intraspecific diversity of widespread and dominant cyanobacteria.</title>
        <authorList>
            <person name="Wei J."/>
            <person name="Shu W."/>
            <person name="Hu C."/>
        </authorList>
    </citation>
    <scope>NUCLEOTIDE SEQUENCE [LARGE SCALE GENOMIC DNA]</scope>
    <source>
        <strain evidence="2 3">DQ-A4</strain>
    </source>
</reference>
<keyword evidence="1" id="KW-0732">Signal</keyword>
<evidence type="ECO:0000313" key="3">
    <source>
        <dbReference type="Proteomes" id="UP001482513"/>
    </source>
</evidence>
<proteinExistence type="predicted"/>
<sequence length="122" mass="12831">MFGFFLFAGLFVALCLFTAEPAAPVPVVDDLPSLEELLAEAEELIAKPLPPLTAALVAQAQAAAIAAPVAVAVVKVETPAKPIAQMTSAELRKECGRRAIAWRNAHGKGKHMLKGEMVEALS</sequence>
<organism evidence="2 3">
    <name type="scientific">Leptolyngbya subtilissima DQ-A4</name>
    <dbReference type="NCBI Taxonomy" id="2933933"/>
    <lineage>
        <taxon>Bacteria</taxon>
        <taxon>Bacillati</taxon>
        <taxon>Cyanobacteriota</taxon>
        <taxon>Cyanophyceae</taxon>
        <taxon>Leptolyngbyales</taxon>
        <taxon>Leptolyngbyaceae</taxon>
        <taxon>Leptolyngbya group</taxon>
        <taxon>Leptolyngbya</taxon>
    </lineage>
</organism>
<evidence type="ECO:0000256" key="1">
    <source>
        <dbReference type="SAM" id="SignalP"/>
    </source>
</evidence>
<keyword evidence="3" id="KW-1185">Reference proteome</keyword>
<gene>
    <name evidence="2" type="ORF">NC992_25750</name>
</gene>
<accession>A0ABV0KEI4</accession>